<dbReference type="NCBIfam" id="NF005559">
    <property type="entry name" value="PRK07231.1"/>
    <property type="match status" value="1"/>
</dbReference>
<dbReference type="SUPFAM" id="SSF51735">
    <property type="entry name" value="NAD(P)-binding Rossmann-fold domains"/>
    <property type="match status" value="1"/>
</dbReference>
<dbReference type="PRINTS" id="PR00080">
    <property type="entry name" value="SDRFAMILY"/>
</dbReference>
<dbReference type="EMBL" id="LAZR01026200">
    <property type="protein sequence ID" value="KKL69469.1"/>
    <property type="molecule type" value="Genomic_DNA"/>
</dbReference>
<keyword evidence="2" id="KW-0560">Oxidoreductase</keyword>
<dbReference type="CDD" id="cd05233">
    <property type="entry name" value="SDR_c"/>
    <property type="match status" value="1"/>
</dbReference>
<evidence type="ECO:0000313" key="3">
    <source>
        <dbReference type="EMBL" id="KKL69469.1"/>
    </source>
</evidence>
<dbReference type="FunFam" id="3.40.50.720:FF:000084">
    <property type="entry name" value="Short-chain dehydrogenase reductase"/>
    <property type="match status" value="1"/>
</dbReference>
<protein>
    <recommendedName>
        <fullName evidence="4">Glucose 1-dehydrogenase</fullName>
    </recommendedName>
</protein>
<proteinExistence type="inferred from homology"/>
<dbReference type="Pfam" id="PF13561">
    <property type="entry name" value="adh_short_C2"/>
    <property type="match status" value="1"/>
</dbReference>
<comment type="caution">
    <text evidence="3">The sequence shown here is derived from an EMBL/GenBank/DDBJ whole genome shotgun (WGS) entry which is preliminary data.</text>
</comment>
<dbReference type="Gene3D" id="3.40.50.720">
    <property type="entry name" value="NAD(P)-binding Rossmann-like Domain"/>
    <property type="match status" value="1"/>
</dbReference>
<evidence type="ECO:0000256" key="1">
    <source>
        <dbReference type="ARBA" id="ARBA00006484"/>
    </source>
</evidence>
<accession>A0A0F9E657</accession>
<dbReference type="InterPro" id="IPR036291">
    <property type="entry name" value="NAD(P)-bd_dom_sf"/>
</dbReference>
<gene>
    <name evidence="3" type="ORF">LCGC14_2114650</name>
</gene>
<evidence type="ECO:0000256" key="2">
    <source>
        <dbReference type="ARBA" id="ARBA00023002"/>
    </source>
</evidence>
<sequence>MRLADKSVFISGAGGGMGRLAAQLFAREGARIVAFDITDKGLQETVTSVEGEGGKIVAVTGDVSLAVDVERAVAEGVRAFGKLHVLYNNAGIFPDEDGSIVEMDEAVYQRVLDVNLKGVALCCKYGIPRLTEAGGGSVINVASFVALMGCTVPQDAYTASKGAVLSLTRSLAVQYGPKGVRVNAICPGPILTPLLESLFPNEEERLKRLNRIPLGRFGRAEDVVYAALYLASDESSWTTGTTFVVDGGISVNYF</sequence>
<dbReference type="PANTHER" id="PTHR42760">
    <property type="entry name" value="SHORT-CHAIN DEHYDROGENASES/REDUCTASES FAMILY MEMBER"/>
    <property type="match status" value="1"/>
</dbReference>
<dbReference type="GO" id="GO:0016616">
    <property type="term" value="F:oxidoreductase activity, acting on the CH-OH group of donors, NAD or NADP as acceptor"/>
    <property type="evidence" value="ECO:0007669"/>
    <property type="project" value="TreeGrafter"/>
</dbReference>
<dbReference type="PANTHER" id="PTHR42760:SF115">
    <property type="entry name" value="3-OXOACYL-[ACYL-CARRIER-PROTEIN] REDUCTASE FABG"/>
    <property type="match status" value="1"/>
</dbReference>
<dbReference type="AlphaFoldDB" id="A0A0F9E657"/>
<organism evidence="3">
    <name type="scientific">marine sediment metagenome</name>
    <dbReference type="NCBI Taxonomy" id="412755"/>
    <lineage>
        <taxon>unclassified sequences</taxon>
        <taxon>metagenomes</taxon>
        <taxon>ecological metagenomes</taxon>
    </lineage>
</organism>
<dbReference type="InterPro" id="IPR002347">
    <property type="entry name" value="SDR_fam"/>
</dbReference>
<comment type="similarity">
    <text evidence="1">Belongs to the short-chain dehydrogenases/reductases (SDR) family.</text>
</comment>
<dbReference type="PRINTS" id="PR00081">
    <property type="entry name" value="GDHRDH"/>
</dbReference>
<evidence type="ECO:0008006" key="4">
    <source>
        <dbReference type="Google" id="ProtNLM"/>
    </source>
</evidence>
<name>A0A0F9E657_9ZZZZ</name>
<reference evidence="3" key="1">
    <citation type="journal article" date="2015" name="Nature">
        <title>Complex archaea that bridge the gap between prokaryotes and eukaryotes.</title>
        <authorList>
            <person name="Spang A."/>
            <person name="Saw J.H."/>
            <person name="Jorgensen S.L."/>
            <person name="Zaremba-Niedzwiedzka K."/>
            <person name="Martijn J."/>
            <person name="Lind A.E."/>
            <person name="van Eijk R."/>
            <person name="Schleper C."/>
            <person name="Guy L."/>
            <person name="Ettema T.J."/>
        </authorList>
    </citation>
    <scope>NUCLEOTIDE SEQUENCE</scope>
</reference>